<evidence type="ECO:0000313" key="3">
    <source>
        <dbReference type="Proteomes" id="UP001595630"/>
    </source>
</evidence>
<proteinExistence type="predicted"/>
<dbReference type="InterPro" id="IPR036680">
    <property type="entry name" value="SPOR-like_sf"/>
</dbReference>
<protein>
    <submittedName>
        <fullName evidence="2">SPOR domain-containing protein</fullName>
    </submittedName>
</protein>
<dbReference type="Pfam" id="PF05036">
    <property type="entry name" value="SPOR"/>
    <property type="match status" value="1"/>
</dbReference>
<dbReference type="RefSeq" id="WP_386361803.1">
    <property type="nucleotide sequence ID" value="NZ_JBHRXZ010000012.1"/>
</dbReference>
<name>A0ABV7T2D2_9GAMM</name>
<organism evidence="2 3">
    <name type="scientific">Stutzerimonas tarimensis</name>
    <dbReference type="NCBI Taxonomy" id="1507735"/>
    <lineage>
        <taxon>Bacteria</taxon>
        <taxon>Pseudomonadati</taxon>
        <taxon>Pseudomonadota</taxon>
        <taxon>Gammaproteobacteria</taxon>
        <taxon>Pseudomonadales</taxon>
        <taxon>Pseudomonadaceae</taxon>
        <taxon>Stutzerimonas</taxon>
    </lineage>
</organism>
<comment type="caution">
    <text evidence="2">The sequence shown here is derived from an EMBL/GenBank/DDBJ whole genome shotgun (WGS) entry which is preliminary data.</text>
</comment>
<sequence>MRAVLTLLVALNIGYFVWQRQASPATSIEVAPVSVYRPDSQRLTMLIEASGSDRGASVGGVTLRGERCRLLGEFATASAASSMVQRLLARNIPAELYPLEVEGGTDYWLYLMPTSSRQAATRQLRELQSRNIDGHIITTGDLANGISLGIFSREEIAERGRARLRNAGYAPEVRQLPRARRQMWVRIEQRSVALLDENLSRYLGGLASLQDREVDCTSIAVNGQFP</sequence>
<dbReference type="InterPro" id="IPR007730">
    <property type="entry name" value="SPOR-like_dom"/>
</dbReference>
<feature type="domain" description="SPOR" evidence="1">
    <location>
        <begin position="71"/>
        <end position="137"/>
    </location>
</feature>
<gene>
    <name evidence="2" type="ORF">ACFOMF_04950</name>
</gene>
<evidence type="ECO:0000259" key="1">
    <source>
        <dbReference type="Pfam" id="PF05036"/>
    </source>
</evidence>
<accession>A0ABV7T2D2</accession>
<dbReference type="SUPFAM" id="SSF110997">
    <property type="entry name" value="Sporulation related repeat"/>
    <property type="match status" value="1"/>
</dbReference>
<keyword evidence="3" id="KW-1185">Reference proteome</keyword>
<reference evidence="3" key="1">
    <citation type="journal article" date="2019" name="Int. J. Syst. Evol. Microbiol.">
        <title>The Global Catalogue of Microorganisms (GCM) 10K type strain sequencing project: providing services to taxonomists for standard genome sequencing and annotation.</title>
        <authorList>
            <consortium name="The Broad Institute Genomics Platform"/>
            <consortium name="The Broad Institute Genome Sequencing Center for Infectious Disease"/>
            <person name="Wu L."/>
            <person name="Ma J."/>
        </authorList>
    </citation>
    <scope>NUCLEOTIDE SEQUENCE [LARGE SCALE GENOMIC DNA]</scope>
    <source>
        <strain evidence="3">KCTC 42447</strain>
    </source>
</reference>
<dbReference type="Proteomes" id="UP001595630">
    <property type="component" value="Unassembled WGS sequence"/>
</dbReference>
<dbReference type="EMBL" id="JBHRXZ010000012">
    <property type="protein sequence ID" value="MFC3607126.1"/>
    <property type="molecule type" value="Genomic_DNA"/>
</dbReference>
<evidence type="ECO:0000313" key="2">
    <source>
        <dbReference type="EMBL" id="MFC3607126.1"/>
    </source>
</evidence>